<sequence length="220" mass="24268">MQDVAVIFDMDGLLINSEPFWCNAEVEVLNELGVPLQLSMCNQTMGLRVDEVVSYWYAKFPWTAVSQSEVAERIVHRVSELVATTGQPMPGAVEIIQLCQQMHLPLALATSSPILLIEAVLNRLGLQDVFDVVSSAQTEEFGKPHPAVYLTTAHRLGVQPQKCVAFEDSIRGIVSAKAASMRCIAVPAVEDRKDPRFAIADVTLDSLAQINESWLKEFLT</sequence>
<evidence type="ECO:0000256" key="2">
    <source>
        <dbReference type="ARBA" id="ARBA00006171"/>
    </source>
</evidence>
<dbReference type="PANTHER" id="PTHR46193:SF18">
    <property type="entry name" value="HEXITOL PHOSPHATASE B"/>
    <property type="match status" value="1"/>
</dbReference>
<comment type="caution">
    <text evidence="7">The sequence shown here is derived from an EMBL/GenBank/DDBJ whole genome shotgun (WGS) entry which is preliminary data.</text>
</comment>
<gene>
    <name evidence="7" type="primary">hxpB</name>
    <name evidence="7" type="ORF">H6G06_08255</name>
</gene>
<dbReference type="RefSeq" id="WP_190558925.1">
    <property type="nucleotide sequence ID" value="NZ_JACJQU010000003.1"/>
</dbReference>
<dbReference type="SFLD" id="SFLDG01129">
    <property type="entry name" value="C1.5:_HAD__Beta-PGM__Phosphata"/>
    <property type="match status" value="1"/>
</dbReference>
<dbReference type="FunFam" id="3.40.50.1000:FF:000036">
    <property type="entry name" value="HAD family hydrolase"/>
    <property type="match status" value="1"/>
</dbReference>
<dbReference type="Gene3D" id="1.10.150.240">
    <property type="entry name" value="Putative phosphatase, domain 2"/>
    <property type="match status" value="1"/>
</dbReference>
<dbReference type="NCBIfam" id="NF008087">
    <property type="entry name" value="PRK10826.1"/>
    <property type="match status" value="1"/>
</dbReference>
<dbReference type="EMBL" id="JACJQU010000003">
    <property type="protein sequence ID" value="MBD2293480.1"/>
    <property type="molecule type" value="Genomic_DNA"/>
</dbReference>
<evidence type="ECO:0000256" key="1">
    <source>
        <dbReference type="ARBA" id="ARBA00001946"/>
    </source>
</evidence>
<dbReference type="PANTHER" id="PTHR46193">
    <property type="entry name" value="6-PHOSPHOGLUCONATE PHOSPHATASE"/>
    <property type="match status" value="1"/>
</dbReference>
<comment type="similarity">
    <text evidence="2">Belongs to the HAD-like hydrolase superfamily. CbbY/CbbZ/Gph/YieH family.</text>
</comment>
<dbReference type="InterPro" id="IPR023198">
    <property type="entry name" value="PGP-like_dom2"/>
</dbReference>
<dbReference type="InterPro" id="IPR023214">
    <property type="entry name" value="HAD_sf"/>
</dbReference>
<dbReference type="Proteomes" id="UP000662185">
    <property type="component" value="Unassembled WGS sequence"/>
</dbReference>
<accession>A0A927A1I4</accession>
<comment type="cofactor">
    <cofactor evidence="1">
        <name>Mg(2+)</name>
        <dbReference type="ChEBI" id="CHEBI:18420"/>
    </cofactor>
</comment>
<keyword evidence="4" id="KW-0378">Hydrolase</keyword>
<keyword evidence="5" id="KW-0460">Magnesium</keyword>
<dbReference type="InterPro" id="IPR036412">
    <property type="entry name" value="HAD-like_sf"/>
</dbReference>
<evidence type="ECO:0000256" key="4">
    <source>
        <dbReference type="ARBA" id="ARBA00022801"/>
    </source>
</evidence>
<reference evidence="8" key="1">
    <citation type="journal article" date="2020" name="ISME J.">
        <title>Comparative genomics reveals insights into cyanobacterial evolution and habitat adaptation.</title>
        <authorList>
            <person name="Chen M.Y."/>
            <person name="Teng W.K."/>
            <person name="Zhao L."/>
            <person name="Hu C.X."/>
            <person name="Zhou Y.K."/>
            <person name="Han B.P."/>
            <person name="Song L.R."/>
            <person name="Shu W.S."/>
        </authorList>
    </citation>
    <scope>NUCLEOTIDE SEQUENCE [LARGE SCALE GENOMIC DNA]</scope>
    <source>
        <strain evidence="8">FACHB-251</strain>
    </source>
</reference>
<protein>
    <submittedName>
        <fullName evidence="7">Hexitol phosphatase HxpB</fullName>
    </submittedName>
</protein>
<proteinExistence type="inferred from homology"/>
<evidence type="ECO:0000313" key="7">
    <source>
        <dbReference type="EMBL" id="MBD2293480.1"/>
    </source>
</evidence>
<dbReference type="InterPro" id="IPR041492">
    <property type="entry name" value="HAD_2"/>
</dbReference>
<dbReference type="Gene3D" id="3.40.50.1000">
    <property type="entry name" value="HAD superfamily/HAD-like"/>
    <property type="match status" value="1"/>
</dbReference>
<dbReference type="SFLD" id="SFLDS00003">
    <property type="entry name" value="Haloacid_Dehalogenase"/>
    <property type="match status" value="1"/>
</dbReference>
<dbReference type="Pfam" id="PF13419">
    <property type="entry name" value="HAD_2"/>
    <property type="match status" value="1"/>
</dbReference>
<dbReference type="SUPFAM" id="SSF56784">
    <property type="entry name" value="HAD-like"/>
    <property type="match status" value="1"/>
</dbReference>
<dbReference type="InterPro" id="IPR006439">
    <property type="entry name" value="HAD-SF_hydro_IA"/>
</dbReference>
<keyword evidence="8" id="KW-1185">Reference proteome</keyword>
<dbReference type="SFLD" id="SFLDG01135">
    <property type="entry name" value="C1.5.6:_HAD__Beta-PGM__Phospha"/>
    <property type="match status" value="1"/>
</dbReference>
<keyword evidence="3" id="KW-0479">Metal-binding</keyword>
<organism evidence="7 8">
    <name type="scientific">Anabaena sphaerica FACHB-251</name>
    <dbReference type="NCBI Taxonomy" id="2692883"/>
    <lineage>
        <taxon>Bacteria</taxon>
        <taxon>Bacillati</taxon>
        <taxon>Cyanobacteriota</taxon>
        <taxon>Cyanophyceae</taxon>
        <taxon>Nostocales</taxon>
        <taxon>Nostocaceae</taxon>
        <taxon>Anabaena</taxon>
    </lineage>
</organism>
<keyword evidence="6" id="KW-0119">Carbohydrate metabolism</keyword>
<dbReference type="GO" id="GO:0016787">
    <property type="term" value="F:hydrolase activity"/>
    <property type="evidence" value="ECO:0007669"/>
    <property type="project" value="UniProtKB-KW"/>
</dbReference>
<dbReference type="InterPro" id="IPR051600">
    <property type="entry name" value="Beta-PGM-like"/>
</dbReference>
<name>A0A927A1I4_9NOST</name>
<evidence type="ECO:0000256" key="3">
    <source>
        <dbReference type="ARBA" id="ARBA00022723"/>
    </source>
</evidence>
<dbReference type="AlphaFoldDB" id="A0A927A1I4"/>
<evidence type="ECO:0000256" key="5">
    <source>
        <dbReference type="ARBA" id="ARBA00022842"/>
    </source>
</evidence>
<evidence type="ECO:0000256" key="6">
    <source>
        <dbReference type="ARBA" id="ARBA00023277"/>
    </source>
</evidence>
<dbReference type="NCBIfam" id="TIGR01509">
    <property type="entry name" value="HAD-SF-IA-v3"/>
    <property type="match status" value="1"/>
</dbReference>
<dbReference type="GO" id="GO:0046872">
    <property type="term" value="F:metal ion binding"/>
    <property type="evidence" value="ECO:0007669"/>
    <property type="project" value="UniProtKB-KW"/>
</dbReference>
<evidence type="ECO:0000313" key="8">
    <source>
        <dbReference type="Proteomes" id="UP000662185"/>
    </source>
</evidence>